<evidence type="ECO:0000256" key="10">
    <source>
        <dbReference type="ARBA" id="ARBA00022963"/>
    </source>
</evidence>
<dbReference type="InterPro" id="IPR001024">
    <property type="entry name" value="PLAT/LH2_dom"/>
</dbReference>
<evidence type="ECO:0000256" key="16">
    <source>
        <dbReference type="ARBA" id="ARBA00023329"/>
    </source>
</evidence>
<evidence type="ECO:0000256" key="5">
    <source>
        <dbReference type="ARBA" id="ARBA00010701"/>
    </source>
</evidence>
<evidence type="ECO:0000256" key="3">
    <source>
        <dbReference type="ARBA" id="ARBA00004879"/>
    </source>
</evidence>
<evidence type="ECO:0000256" key="4">
    <source>
        <dbReference type="ARBA" id="ARBA00005189"/>
    </source>
</evidence>
<evidence type="ECO:0000256" key="12">
    <source>
        <dbReference type="ARBA" id="ARBA00023136"/>
    </source>
</evidence>
<comment type="subcellular location">
    <subcellularLocation>
        <location evidence="1">Cell projection</location>
        <location evidence="1">Neuron projection</location>
    </subcellularLocation>
    <subcellularLocation>
        <location evidence="2 40">Secreted</location>
    </subcellularLocation>
    <subcellularLocation>
        <location evidence="19">Zymogen granule membrane</location>
        <topology evidence="19">Peripheral membrane protein</topology>
    </subcellularLocation>
</comment>
<reference evidence="42" key="1">
    <citation type="submission" date="2022-07" db="EMBL/GenBank/DDBJ databases">
        <title>Chromosome-level genome of Muraenolepis orangiensis.</title>
        <authorList>
            <person name="Kim J."/>
        </authorList>
    </citation>
    <scope>NUCLEOTIDE SEQUENCE</scope>
    <source>
        <strain evidence="42">KU_S4_2022</strain>
        <tissue evidence="42">Muscle</tissue>
    </source>
</reference>
<gene>
    <name evidence="42" type="ORF">NHX12_021939</name>
</gene>
<evidence type="ECO:0000256" key="11">
    <source>
        <dbReference type="ARBA" id="ARBA00023098"/>
    </source>
</evidence>
<evidence type="ECO:0000256" key="6">
    <source>
        <dbReference type="ARBA" id="ARBA00022525"/>
    </source>
</evidence>
<evidence type="ECO:0000256" key="31">
    <source>
        <dbReference type="ARBA" id="ARBA00048386"/>
    </source>
</evidence>
<comment type="catalytic activity">
    <reaction evidence="25">
        <text>1,2-didecanoylglycerol + H2O = decanoylglycerol + decanoate + H(+)</text>
        <dbReference type="Rhea" id="RHEA:48596"/>
        <dbReference type="ChEBI" id="CHEBI:11152"/>
        <dbReference type="ChEBI" id="CHEBI:15377"/>
        <dbReference type="ChEBI" id="CHEBI:15378"/>
        <dbReference type="ChEBI" id="CHEBI:27689"/>
        <dbReference type="ChEBI" id="CHEBI:90605"/>
    </reaction>
    <physiologicalReaction direction="left-to-right" evidence="25">
        <dbReference type="Rhea" id="RHEA:48597"/>
    </physiologicalReaction>
</comment>
<comment type="pathway">
    <text evidence="3">Glycerolipid metabolism; triacylglycerol degradation.</text>
</comment>
<dbReference type="EC" id="3.1.1.3" evidence="40"/>
<comment type="catalytic activity">
    <reaction evidence="23">
        <text>1,2-didodecanoyl-3-O-[alpha-D-galactosyl-(1-&gt;6)-beta-D-galactosyl]-sn-glycerol + H2O = dodecanoyl-3-O-[alpha-D-galactosyl-(1-&gt;6)-beta-D-galactosyl]-sn-glycerol + dodecanoate + H(+)</text>
        <dbReference type="Rhea" id="RHEA:48516"/>
        <dbReference type="ChEBI" id="CHEBI:15377"/>
        <dbReference type="ChEBI" id="CHEBI:15378"/>
        <dbReference type="ChEBI" id="CHEBI:18262"/>
        <dbReference type="ChEBI" id="CHEBI:90337"/>
        <dbReference type="ChEBI" id="CHEBI:90359"/>
    </reaction>
    <physiologicalReaction direction="left-to-right" evidence="23">
        <dbReference type="Rhea" id="RHEA:48517"/>
    </physiologicalReaction>
</comment>
<keyword evidence="40" id="KW-0732">Signal</keyword>
<evidence type="ECO:0000256" key="25">
    <source>
        <dbReference type="ARBA" id="ARBA00047618"/>
    </source>
</evidence>
<comment type="caution">
    <text evidence="42">The sequence shown here is derived from an EMBL/GenBank/DDBJ whole genome shotgun (WGS) entry which is preliminary data.</text>
</comment>
<dbReference type="FunFam" id="3.40.50.1820:FF:000033">
    <property type="entry name" value="Pancreatic triacylglycerol lipase"/>
    <property type="match status" value="1"/>
</dbReference>
<evidence type="ECO:0000256" key="8">
    <source>
        <dbReference type="ARBA" id="ARBA00022801"/>
    </source>
</evidence>
<comment type="catalytic activity">
    <reaction evidence="24">
        <text>1-(9Z-octadecenoyl)-glycerol + H2O = glycerol + (9Z)-octadecenoate + H(+)</text>
        <dbReference type="Rhea" id="RHEA:38487"/>
        <dbReference type="ChEBI" id="CHEBI:15377"/>
        <dbReference type="ChEBI" id="CHEBI:15378"/>
        <dbReference type="ChEBI" id="CHEBI:17754"/>
        <dbReference type="ChEBI" id="CHEBI:30823"/>
        <dbReference type="ChEBI" id="CHEBI:75342"/>
    </reaction>
    <physiologicalReaction direction="left-to-right" evidence="24">
        <dbReference type="Rhea" id="RHEA:38488"/>
    </physiologicalReaction>
</comment>
<feature type="chain" id="PRO_5040547437" description="Triacylglycerol lipase" evidence="40">
    <location>
        <begin position="20"/>
        <end position="459"/>
    </location>
</feature>
<proteinExistence type="inferred from homology"/>
<evidence type="ECO:0000256" key="30">
    <source>
        <dbReference type="ARBA" id="ARBA00048377"/>
    </source>
</evidence>
<dbReference type="PANTHER" id="PTHR11610">
    <property type="entry name" value="LIPASE"/>
    <property type="match status" value="1"/>
</dbReference>
<comment type="pathway">
    <text evidence="4">Lipid metabolism.</text>
</comment>
<evidence type="ECO:0000313" key="43">
    <source>
        <dbReference type="Proteomes" id="UP001148018"/>
    </source>
</evidence>
<dbReference type="PANTHER" id="PTHR11610:SF165">
    <property type="entry name" value="PANCREATIC LIPASE-RELATED PROTEIN 2"/>
    <property type="match status" value="1"/>
</dbReference>
<protein>
    <recommendedName>
        <fullName evidence="40">Triacylglycerol lipase</fullName>
        <ecNumber evidence="40">3.1.1.3</ecNumber>
    </recommendedName>
    <alternativeName>
        <fullName evidence="40">Pancreatic lipase</fullName>
    </alternativeName>
</protein>
<dbReference type="SUPFAM" id="SSF49723">
    <property type="entry name" value="Lipase/lipooxygenase domain (PLAT/LH2 domain)"/>
    <property type="match status" value="1"/>
</dbReference>
<feature type="binding site" evidence="38">
    <location>
        <position position="213"/>
    </location>
    <ligand>
        <name>Ca(2+)</name>
        <dbReference type="ChEBI" id="CHEBI:29108"/>
    </ligand>
</feature>
<keyword evidence="11 40" id="KW-0443">Lipid metabolism</keyword>
<keyword evidence="6 40" id="KW-0964">Secreted</keyword>
<dbReference type="InterPro" id="IPR016272">
    <property type="entry name" value="Lipase_LIPH"/>
</dbReference>
<comment type="catalytic activity">
    <reaction evidence="30">
        <text>1,2,3-tributanoylglycerol + H2O = dibutanoylglycerol + butanoate + H(+)</text>
        <dbReference type="Rhea" id="RHEA:40475"/>
        <dbReference type="ChEBI" id="CHEBI:15377"/>
        <dbReference type="ChEBI" id="CHEBI:15378"/>
        <dbReference type="ChEBI" id="CHEBI:17968"/>
        <dbReference type="ChEBI" id="CHEBI:35020"/>
        <dbReference type="ChEBI" id="CHEBI:76478"/>
    </reaction>
    <physiologicalReaction direction="left-to-right" evidence="30">
        <dbReference type="Rhea" id="RHEA:40476"/>
    </physiologicalReaction>
</comment>
<dbReference type="PRINTS" id="PR00823">
    <property type="entry name" value="PANCLIPASE"/>
</dbReference>
<accession>A0A9Q0EQM0</accession>
<comment type="catalytic activity">
    <reaction evidence="20">
        <text>a 1,2-diacyl-3-O-(beta-D-galactosyl)-sn-glycerol + 2 H2O = 3-beta-D-galactosyl-sn-glycerol + 2 a fatty acid + 2 H(+)</text>
        <dbReference type="Rhea" id="RHEA:13189"/>
        <dbReference type="ChEBI" id="CHEBI:15377"/>
        <dbReference type="ChEBI" id="CHEBI:15378"/>
        <dbReference type="ChEBI" id="CHEBI:15754"/>
        <dbReference type="ChEBI" id="CHEBI:17615"/>
        <dbReference type="ChEBI" id="CHEBI:28868"/>
        <dbReference type="EC" id="3.1.1.26"/>
    </reaction>
    <physiologicalReaction direction="left-to-right" evidence="20">
        <dbReference type="Rhea" id="RHEA:13190"/>
    </physiologicalReaction>
</comment>
<evidence type="ECO:0000256" key="33">
    <source>
        <dbReference type="ARBA" id="ARBA00049076"/>
    </source>
</evidence>
<comment type="catalytic activity">
    <reaction evidence="26">
        <text>di-(9Z)-octadecenoylglycerol + H2O = (9Z-octadecenoyl)-glycerol + (9Z)-octadecenoate + H(+)</text>
        <dbReference type="Rhea" id="RHEA:47868"/>
        <dbReference type="ChEBI" id="CHEBI:15377"/>
        <dbReference type="ChEBI" id="CHEBI:15378"/>
        <dbReference type="ChEBI" id="CHEBI:30823"/>
        <dbReference type="ChEBI" id="CHEBI:75937"/>
        <dbReference type="ChEBI" id="CHEBI:75945"/>
    </reaction>
    <physiologicalReaction direction="left-to-right" evidence="26">
        <dbReference type="Rhea" id="RHEA:47869"/>
    </physiologicalReaction>
</comment>
<evidence type="ECO:0000256" key="29">
    <source>
        <dbReference type="ARBA" id="ARBA00048268"/>
    </source>
</evidence>
<dbReference type="EMBL" id="JANIIK010000038">
    <property type="protein sequence ID" value="KAJ3609845.1"/>
    <property type="molecule type" value="Genomic_DNA"/>
</dbReference>
<dbReference type="InterPro" id="IPR002331">
    <property type="entry name" value="Lipase_panc"/>
</dbReference>
<evidence type="ECO:0000256" key="27">
    <source>
        <dbReference type="ARBA" id="ARBA00047744"/>
    </source>
</evidence>
<evidence type="ECO:0000256" key="26">
    <source>
        <dbReference type="ARBA" id="ARBA00047741"/>
    </source>
</evidence>
<dbReference type="Proteomes" id="UP001148018">
    <property type="component" value="Unassembled WGS sequence"/>
</dbReference>
<sequence>MAQMWILVAVFCLFGTAYAGEVCYEGLGCFSDSPPWGSTTQRPIPRLPWDPEAIGTRFLLFTQKNRYYQAVTPDPNIMKVTNYNKLRPTRFIIPGYLLKDDQDWPQEMCRDMIKWENVNCIAMEWKAGVRTPYSQAANNARVVAAQVAHMINFLMGYYSQTADKFHVIGHSMGAHAAGEVGTLVPKLGRITGLDPTEPYYQGTDPAVRLDTSDAAFVDVIHTDALPFTKNKLGLGMTEVMGHLDFYPNGGELMPGCSKNRGTPDDLDAIWLGELYFSESNVKSHGFVAYPCADQDSYGAGMCFPCTGSSCPLMGQAAGKFNMSSVNPGTKFFLTTGQDSPFGRYSYKVKVLLEGSVWPNPGFMFVALKGARDQTLEYQLHMGILSPGSIYEVFIHSEVDVGEVTEMIFKWNNYIFNPLKPKYGASKIELVHGKDNKIYNFCGVESVNENVLQSVLPCKE</sequence>
<evidence type="ECO:0000256" key="40">
    <source>
        <dbReference type="RuleBase" id="RU362046"/>
    </source>
</evidence>
<evidence type="ECO:0000256" key="20">
    <source>
        <dbReference type="ARBA" id="ARBA00036503"/>
    </source>
</evidence>
<name>A0A9Q0EQM0_9TELE</name>
<dbReference type="Gene3D" id="3.40.50.1820">
    <property type="entry name" value="alpha/beta hydrolase"/>
    <property type="match status" value="1"/>
</dbReference>
<comment type="pathway">
    <text evidence="18">Glycolipid metabolism.</text>
</comment>
<evidence type="ECO:0000256" key="37">
    <source>
        <dbReference type="ARBA" id="ARBA00049420"/>
    </source>
</evidence>
<keyword evidence="8" id="KW-0378">Hydrolase</keyword>
<evidence type="ECO:0000256" key="36">
    <source>
        <dbReference type="ARBA" id="ARBA00049352"/>
    </source>
</evidence>
<evidence type="ECO:0000256" key="15">
    <source>
        <dbReference type="ARBA" id="ARBA00023273"/>
    </source>
</evidence>
<comment type="catalytic activity">
    <reaction evidence="31">
        <text>1,2,3-tri-(9Z-octadecenoyl)-glycerol + H2O = di-(9Z)-octadecenoylglycerol + (9Z)-octadecenoate + H(+)</text>
        <dbReference type="Rhea" id="RHEA:38575"/>
        <dbReference type="ChEBI" id="CHEBI:15377"/>
        <dbReference type="ChEBI" id="CHEBI:15378"/>
        <dbReference type="ChEBI" id="CHEBI:30823"/>
        <dbReference type="ChEBI" id="CHEBI:53753"/>
        <dbReference type="ChEBI" id="CHEBI:75945"/>
    </reaction>
    <physiologicalReaction direction="left-to-right" evidence="31">
        <dbReference type="Rhea" id="RHEA:38576"/>
    </physiologicalReaction>
</comment>
<comment type="catalytic activity">
    <reaction evidence="35">
        <text>1,2,3-trioctanoylglycerol + H2O = dioctanoylglycerol + octanoate + H(+)</text>
        <dbReference type="Rhea" id="RHEA:47864"/>
        <dbReference type="ChEBI" id="CHEBI:15377"/>
        <dbReference type="ChEBI" id="CHEBI:15378"/>
        <dbReference type="ChEBI" id="CHEBI:25646"/>
        <dbReference type="ChEBI" id="CHEBI:76978"/>
        <dbReference type="ChEBI" id="CHEBI:88066"/>
    </reaction>
    <physiologicalReaction direction="left-to-right" evidence="35">
        <dbReference type="Rhea" id="RHEA:47865"/>
    </physiologicalReaction>
</comment>
<evidence type="ECO:0000256" key="19">
    <source>
        <dbReference type="ARBA" id="ARBA00024321"/>
    </source>
</evidence>
<comment type="catalytic activity">
    <reaction evidence="34">
        <text>a 1,2-diacyl-sn-glycero-3-phosphocholine + H2O = a monoacyl-sn-glycero-3-phosphocholine + a fatty acid + H(+)</text>
        <dbReference type="Rhea" id="RHEA:44664"/>
        <dbReference type="ChEBI" id="CHEBI:15377"/>
        <dbReference type="ChEBI" id="CHEBI:15378"/>
        <dbReference type="ChEBI" id="CHEBI:28868"/>
        <dbReference type="ChEBI" id="CHEBI:57643"/>
        <dbReference type="ChEBI" id="CHEBI:84465"/>
    </reaction>
    <physiologicalReaction direction="left-to-right" evidence="34">
        <dbReference type="Rhea" id="RHEA:44665"/>
    </physiologicalReaction>
</comment>
<keyword evidence="7 38" id="KW-0479">Metal-binding</keyword>
<keyword evidence="9 38" id="KW-0106">Calcium</keyword>
<dbReference type="InterPro" id="IPR029058">
    <property type="entry name" value="AB_hydrolase_fold"/>
</dbReference>
<evidence type="ECO:0000256" key="24">
    <source>
        <dbReference type="ARBA" id="ARBA00047438"/>
    </source>
</evidence>
<comment type="catalytic activity">
    <reaction evidence="37">
        <text>1,2-didodecanoyl-3-beta-D-galactosyl-sn-glycerol + H2O = dodecanoyl-3-beta-D-galactosyl-sn-glycerol + dodecanoate + H(+)</text>
        <dbReference type="Rhea" id="RHEA:48540"/>
        <dbReference type="ChEBI" id="CHEBI:15377"/>
        <dbReference type="ChEBI" id="CHEBI:15378"/>
        <dbReference type="ChEBI" id="CHEBI:18262"/>
        <dbReference type="ChEBI" id="CHEBI:90340"/>
        <dbReference type="ChEBI" id="CHEBI:90515"/>
    </reaction>
    <physiologicalReaction direction="left-to-right" evidence="37">
        <dbReference type="Rhea" id="RHEA:48541"/>
    </physiologicalReaction>
</comment>
<evidence type="ECO:0000256" key="23">
    <source>
        <dbReference type="ARBA" id="ARBA00047296"/>
    </source>
</evidence>
<dbReference type="Pfam" id="PF01477">
    <property type="entry name" value="PLAT"/>
    <property type="match status" value="1"/>
</dbReference>
<dbReference type="AlphaFoldDB" id="A0A9Q0EQM0"/>
<comment type="catalytic activity">
    <reaction evidence="27">
        <text>1,2,3-tripropanoylglycerol + H2O = dipropanoylglycerol + propanoate + H(+)</text>
        <dbReference type="Rhea" id="RHEA:48024"/>
        <dbReference type="ChEBI" id="CHEBI:15377"/>
        <dbReference type="ChEBI" id="CHEBI:15378"/>
        <dbReference type="ChEBI" id="CHEBI:17272"/>
        <dbReference type="ChEBI" id="CHEBI:88153"/>
        <dbReference type="ChEBI" id="CHEBI:88155"/>
    </reaction>
    <physiologicalReaction direction="left-to-right" evidence="27">
        <dbReference type="Rhea" id="RHEA:48025"/>
    </physiologicalReaction>
</comment>
<evidence type="ECO:0000259" key="41">
    <source>
        <dbReference type="SMART" id="SM00308"/>
    </source>
</evidence>
<keyword evidence="15" id="KW-0966">Cell projection</keyword>
<evidence type="ECO:0000256" key="34">
    <source>
        <dbReference type="ARBA" id="ARBA00049154"/>
    </source>
</evidence>
<evidence type="ECO:0000256" key="9">
    <source>
        <dbReference type="ARBA" id="ARBA00022837"/>
    </source>
</evidence>
<evidence type="ECO:0000256" key="21">
    <source>
        <dbReference type="ARBA" id="ARBA00036575"/>
    </source>
</evidence>
<feature type="binding site" evidence="38">
    <location>
        <position position="210"/>
    </location>
    <ligand>
        <name>Ca(2+)</name>
        <dbReference type="ChEBI" id="CHEBI:29108"/>
    </ligand>
</feature>
<dbReference type="GO" id="GO:0004465">
    <property type="term" value="F:lipoprotein lipase activity"/>
    <property type="evidence" value="ECO:0007669"/>
    <property type="project" value="TreeGrafter"/>
</dbReference>
<evidence type="ECO:0000256" key="32">
    <source>
        <dbReference type="ARBA" id="ARBA00048546"/>
    </source>
</evidence>
<organism evidence="42 43">
    <name type="scientific">Muraenolepis orangiensis</name>
    <name type="common">Patagonian moray cod</name>
    <dbReference type="NCBI Taxonomy" id="630683"/>
    <lineage>
        <taxon>Eukaryota</taxon>
        <taxon>Metazoa</taxon>
        <taxon>Chordata</taxon>
        <taxon>Craniata</taxon>
        <taxon>Vertebrata</taxon>
        <taxon>Euteleostomi</taxon>
        <taxon>Actinopterygii</taxon>
        <taxon>Neopterygii</taxon>
        <taxon>Teleostei</taxon>
        <taxon>Neoteleostei</taxon>
        <taxon>Acanthomorphata</taxon>
        <taxon>Zeiogadaria</taxon>
        <taxon>Gadariae</taxon>
        <taxon>Gadiformes</taxon>
        <taxon>Muraenolepidoidei</taxon>
        <taxon>Muraenolepididae</taxon>
        <taxon>Muraenolepis</taxon>
    </lineage>
</organism>
<keyword evidence="14" id="KW-0325">Glycoprotein</keyword>
<dbReference type="GO" id="GO:0047714">
    <property type="term" value="F:galactolipase activity"/>
    <property type="evidence" value="ECO:0007669"/>
    <property type="project" value="UniProtKB-EC"/>
</dbReference>
<dbReference type="GO" id="GO:0042589">
    <property type="term" value="C:zymogen granule membrane"/>
    <property type="evidence" value="ECO:0007669"/>
    <property type="project" value="UniProtKB-SubCell"/>
</dbReference>
<keyword evidence="10 40" id="KW-0442">Lipid degradation</keyword>
<dbReference type="SUPFAM" id="SSF53474">
    <property type="entry name" value="alpha/beta-Hydrolases"/>
    <property type="match status" value="1"/>
</dbReference>
<evidence type="ECO:0000256" key="28">
    <source>
        <dbReference type="ARBA" id="ARBA00048139"/>
    </source>
</evidence>
<comment type="catalytic activity">
    <reaction evidence="32">
        <text>long chain 1,2-diacyl-3-O-beta-D-galactosyl-sn-glycerol + H2O = long chain acyl-3-O-beta-D-galactosyl-sn-glycerol + a fatty acid + H(+)</text>
        <dbReference type="Rhea" id="RHEA:48700"/>
        <dbReference type="ChEBI" id="CHEBI:15377"/>
        <dbReference type="ChEBI" id="CHEBI:15378"/>
        <dbReference type="ChEBI" id="CHEBI:28868"/>
        <dbReference type="ChEBI" id="CHEBI:90477"/>
        <dbReference type="ChEBI" id="CHEBI:90770"/>
    </reaction>
    <physiologicalReaction direction="left-to-right" evidence="32">
        <dbReference type="Rhea" id="RHEA:48701"/>
    </physiologicalReaction>
</comment>
<dbReference type="GO" id="GO:0005615">
    <property type="term" value="C:extracellular space"/>
    <property type="evidence" value="ECO:0007669"/>
    <property type="project" value="TreeGrafter"/>
</dbReference>
<dbReference type="GO" id="GO:0016042">
    <property type="term" value="P:lipid catabolic process"/>
    <property type="evidence" value="ECO:0007669"/>
    <property type="project" value="UniProtKB-KW"/>
</dbReference>
<evidence type="ECO:0000313" key="42">
    <source>
        <dbReference type="EMBL" id="KAJ3609845.1"/>
    </source>
</evidence>
<dbReference type="InterPro" id="IPR036392">
    <property type="entry name" value="PLAT/LH2_dom_sf"/>
</dbReference>
<evidence type="ECO:0000256" key="38">
    <source>
        <dbReference type="PIRSR" id="PIRSR000865-2"/>
    </source>
</evidence>
<feature type="domain" description="PLAT" evidence="41">
    <location>
        <begin position="346"/>
        <end position="457"/>
    </location>
</feature>
<comment type="catalytic activity">
    <reaction evidence="28">
        <text>a 1,2-diacyl-3-O-[alpha-D-galactosyl-(1-&gt;6)-beta-D-galactosyl]-sn-glycerol + H2O = acyl-3-O-[alpha-D-galactosyl-(1-&gt;6)-beta-D-galactosyl]-sn-glycerol + a fatty acid + H(+)</text>
        <dbReference type="Rhea" id="RHEA:48372"/>
        <dbReference type="ChEBI" id="CHEBI:15377"/>
        <dbReference type="ChEBI" id="CHEBI:15378"/>
        <dbReference type="ChEBI" id="CHEBI:28396"/>
        <dbReference type="ChEBI" id="CHEBI:28868"/>
        <dbReference type="ChEBI" id="CHEBI:90310"/>
    </reaction>
    <physiologicalReaction direction="left-to-right" evidence="28">
        <dbReference type="Rhea" id="RHEA:48373"/>
    </physiologicalReaction>
</comment>
<evidence type="ECO:0000256" key="18">
    <source>
        <dbReference type="ARBA" id="ARBA00023590"/>
    </source>
</evidence>
<dbReference type="InterPro" id="IPR000734">
    <property type="entry name" value="TAG_lipase"/>
</dbReference>
<evidence type="ECO:0000256" key="2">
    <source>
        <dbReference type="ARBA" id="ARBA00004613"/>
    </source>
</evidence>
<comment type="catalytic activity">
    <reaction evidence="33">
        <text>1,2-dioctanoyl-3-O-[alpha-D-galactosyl-(1-&gt;6)-beta-D-galactosyl]-sn-glycerol + H2O = octanoyl-3-O-[alpha-D-galactosyl-(1-&gt;6)-beta-D-galactosyl]-sn-glycerol + octanoate + H(+)</text>
        <dbReference type="Rhea" id="RHEA:48692"/>
        <dbReference type="ChEBI" id="CHEBI:15377"/>
        <dbReference type="ChEBI" id="CHEBI:15378"/>
        <dbReference type="ChEBI" id="CHEBI:25646"/>
        <dbReference type="ChEBI" id="CHEBI:90457"/>
        <dbReference type="ChEBI" id="CHEBI:90768"/>
    </reaction>
    <physiologicalReaction direction="left-to-right" evidence="33">
        <dbReference type="Rhea" id="RHEA:48693"/>
    </physiologicalReaction>
</comment>
<evidence type="ECO:0000256" key="17">
    <source>
        <dbReference type="ARBA" id="ARBA00023369"/>
    </source>
</evidence>
<feature type="binding site" evidence="38">
    <location>
        <position position="208"/>
    </location>
    <ligand>
        <name>Ca(2+)</name>
        <dbReference type="ChEBI" id="CHEBI:29108"/>
    </ligand>
</feature>
<evidence type="ECO:0000256" key="7">
    <source>
        <dbReference type="ARBA" id="ARBA00022723"/>
    </source>
</evidence>
<dbReference type="SMART" id="SM00308">
    <property type="entry name" value="LH2"/>
    <property type="match status" value="1"/>
</dbReference>
<dbReference type="PRINTS" id="PR00821">
    <property type="entry name" value="TAGLIPASE"/>
</dbReference>
<evidence type="ECO:0000256" key="13">
    <source>
        <dbReference type="ARBA" id="ARBA00023157"/>
    </source>
</evidence>
<dbReference type="GO" id="GO:0043005">
    <property type="term" value="C:neuron projection"/>
    <property type="evidence" value="ECO:0007669"/>
    <property type="project" value="UniProtKB-SubCell"/>
</dbReference>
<dbReference type="Gene3D" id="2.60.60.20">
    <property type="entry name" value="PLAT/LH2 domain"/>
    <property type="match status" value="1"/>
</dbReference>
<feature type="signal peptide" evidence="40">
    <location>
        <begin position="1"/>
        <end position="19"/>
    </location>
</feature>
<evidence type="ECO:0000256" key="14">
    <source>
        <dbReference type="ARBA" id="ARBA00023180"/>
    </source>
</evidence>
<dbReference type="GO" id="GO:0046872">
    <property type="term" value="F:metal ion binding"/>
    <property type="evidence" value="ECO:0007669"/>
    <property type="project" value="UniProtKB-KW"/>
</dbReference>
<comment type="catalytic activity">
    <reaction evidence="17">
        <text>a triacylglycerol + H2O = a diacylglycerol + a fatty acid + H(+)</text>
        <dbReference type="Rhea" id="RHEA:12044"/>
        <dbReference type="ChEBI" id="CHEBI:15377"/>
        <dbReference type="ChEBI" id="CHEBI:15378"/>
        <dbReference type="ChEBI" id="CHEBI:17855"/>
        <dbReference type="ChEBI" id="CHEBI:18035"/>
        <dbReference type="ChEBI" id="CHEBI:28868"/>
        <dbReference type="EC" id="3.1.1.3"/>
    </reaction>
    <physiologicalReaction direction="left-to-right" evidence="17">
        <dbReference type="Rhea" id="RHEA:12045"/>
    </physiologicalReaction>
</comment>
<comment type="catalytic activity">
    <reaction evidence="22">
        <text>(9Z-octadecenoyl)-glycerol + H2O = glycerol + (9Z)-octadecenoate + H(+)</text>
        <dbReference type="Rhea" id="RHEA:39955"/>
        <dbReference type="ChEBI" id="CHEBI:15377"/>
        <dbReference type="ChEBI" id="CHEBI:15378"/>
        <dbReference type="ChEBI" id="CHEBI:17754"/>
        <dbReference type="ChEBI" id="CHEBI:30823"/>
        <dbReference type="ChEBI" id="CHEBI:75937"/>
    </reaction>
    <physiologicalReaction direction="left-to-right" evidence="22">
        <dbReference type="Rhea" id="RHEA:39956"/>
    </physiologicalReaction>
</comment>
<dbReference type="CDD" id="cd00707">
    <property type="entry name" value="Pancreat_lipase_like"/>
    <property type="match status" value="1"/>
</dbReference>
<keyword evidence="12" id="KW-0472">Membrane</keyword>
<comment type="catalytic activity">
    <reaction evidence="36">
        <text>long chain 1,2-diacyl-3-O-[alpha-D-galactosyl-(1-&gt;6)-beta-D-galactosyl]-sn-glycerol + H2O = long chain acyl-3-O-[alpha-D-galactosyl-(1-&gt;6)-beta-D-galactosyl]-sn-glycerol + a fatty acid + H(+)</text>
        <dbReference type="Rhea" id="RHEA:48708"/>
        <dbReference type="ChEBI" id="CHEBI:15377"/>
        <dbReference type="ChEBI" id="CHEBI:15378"/>
        <dbReference type="ChEBI" id="CHEBI:28868"/>
        <dbReference type="ChEBI" id="CHEBI:90463"/>
        <dbReference type="ChEBI" id="CHEBI:90774"/>
    </reaction>
    <physiologicalReaction direction="left-to-right" evidence="36">
        <dbReference type="Rhea" id="RHEA:48709"/>
    </physiologicalReaction>
</comment>
<dbReference type="Pfam" id="PF00151">
    <property type="entry name" value="Lipase"/>
    <property type="match status" value="1"/>
</dbReference>
<dbReference type="InterPro" id="IPR033906">
    <property type="entry name" value="Lipase_N"/>
</dbReference>
<comment type="catalytic activity">
    <reaction evidence="21">
        <text>1-beta-D-galactosyl-2,3-didodecanoyl-sn-glycerol + H2O = 1-beta-D-galactosyl-dodecanoyl-sn-glycerol + dodecanoate + H(+)</text>
        <dbReference type="Rhea" id="RHEA:48536"/>
        <dbReference type="ChEBI" id="CHEBI:15377"/>
        <dbReference type="ChEBI" id="CHEBI:15378"/>
        <dbReference type="ChEBI" id="CHEBI:18262"/>
        <dbReference type="ChEBI" id="CHEBI:90342"/>
        <dbReference type="ChEBI" id="CHEBI:90514"/>
    </reaction>
    <physiologicalReaction direction="left-to-right" evidence="21">
        <dbReference type="Rhea" id="RHEA:48537"/>
    </physiologicalReaction>
</comment>
<dbReference type="OrthoDB" id="199913at2759"/>
<keyword evidence="16" id="KW-0968">Cytoplasmic vesicle</keyword>
<evidence type="ECO:0000256" key="22">
    <source>
        <dbReference type="ARBA" id="ARBA00047270"/>
    </source>
</evidence>
<evidence type="ECO:0000256" key="1">
    <source>
        <dbReference type="ARBA" id="ARBA00004487"/>
    </source>
</evidence>
<dbReference type="InterPro" id="IPR013818">
    <property type="entry name" value="Lipase"/>
</dbReference>
<keyword evidence="43" id="KW-1185">Reference proteome</keyword>
<evidence type="ECO:0000256" key="39">
    <source>
        <dbReference type="RuleBase" id="RU004262"/>
    </source>
</evidence>
<keyword evidence="13 40" id="KW-1015">Disulfide bond</keyword>
<comment type="catalytic activity">
    <reaction evidence="29">
        <text>1,2-dioctanoyl-3-O-beta-D-galactosyl-sn-glycerol + H2O = octanoyl-3-(beta-D-galactosyl)-sn-glycerol + octanoate + H(+)</text>
        <dbReference type="Rhea" id="RHEA:48696"/>
        <dbReference type="ChEBI" id="CHEBI:15377"/>
        <dbReference type="ChEBI" id="CHEBI:15378"/>
        <dbReference type="ChEBI" id="CHEBI:25646"/>
        <dbReference type="ChEBI" id="CHEBI:90453"/>
        <dbReference type="ChEBI" id="CHEBI:90769"/>
    </reaction>
    <physiologicalReaction direction="left-to-right" evidence="29">
        <dbReference type="Rhea" id="RHEA:48697"/>
    </physiologicalReaction>
</comment>
<dbReference type="PIRSF" id="PIRSF000865">
    <property type="entry name" value="Lipoprotein_lipase_LIPH"/>
    <property type="match status" value="1"/>
</dbReference>
<evidence type="ECO:0000256" key="35">
    <source>
        <dbReference type="ARBA" id="ARBA00049290"/>
    </source>
</evidence>
<comment type="similarity">
    <text evidence="5 39">Belongs to the AB hydrolase superfamily. Lipase family.</text>
</comment>